<feature type="compositionally biased region" description="Polar residues" evidence="1">
    <location>
        <begin position="952"/>
        <end position="976"/>
    </location>
</feature>
<dbReference type="KEGG" id="pfp:PFL1_03570"/>
<dbReference type="eggNOG" id="ENOG502TG67">
    <property type="taxonomic scope" value="Eukaryota"/>
</dbReference>
<feature type="compositionally biased region" description="Polar residues" evidence="1">
    <location>
        <begin position="49"/>
        <end position="58"/>
    </location>
</feature>
<accession>A0A061H784</accession>
<dbReference type="EMBL" id="KE361633">
    <property type="protein sequence ID" value="EPQ28767.1"/>
    <property type="molecule type" value="Genomic_DNA"/>
</dbReference>
<feature type="compositionally biased region" description="Polar residues" evidence="1">
    <location>
        <begin position="67"/>
        <end position="76"/>
    </location>
</feature>
<feature type="region of interest" description="Disordered" evidence="1">
    <location>
        <begin position="711"/>
        <end position="933"/>
    </location>
</feature>
<evidence type="ECO:0000256" key="1">
    <source>
        <dbReference type="SAM" id="MobiDB-lite"/>
    </source>
</evidence>
<feature type="compositionally biased region" description="Low complexity" evidence="1">
    <location>
        <begin position="666"/>
        <end position="677"/>
    </location>
</feature>
<reference evidence="2 3" key="1">
    <citation type="journal article" date="2013" name="Plant Cell">
        <title>The transition from a phytopathogenic smut ancestor to an anamorphic biocontrol agent deciphered by comparative whole-genome analysis.</title>
        <authorList>
            <person name="Lefebvre F."/>
            <person name="Joly D.L."/>
            <person name="Labbe C."/>
            <person name="Teichmann B."/>
            <person name="Linning R."/>
            <person name="Belzile F."/>
            <person name="Bakkeren G."/>
            <person name="Belanger R.R."/>
        </authorList>
    </citation>
    <scope>NUCLEOTIDE SEQUENCE [LARGE SCALE GENOMIC DNA]</scope>
    <source>
        <strain evidence="2 3">PF-1</strain>
    </source>
</reference>
<organism evidence="2 3">
    <name type="scientific">Pseudozyma flocculosa PF-1</name>
    <dbReference type="NCBI Taxonomy" id="1277687"/>
    <lineage>
        <taxon>Eukaryota</taxon>
        <taxon>Fungi</taxon>
        <taxon>Dikarya</taxon>
        <taxon>Basidiomycota</taxon>
        <taxon>Ustilaginomycotina</taxon>
        <taxon>Ustilaginomycetes</taxon>
        <taxon>Ustilaginales</taxon>
        <taxon>Ustilaginaceae</taxon>
        <taxon>Pseudozyma</taxon>
    </lineage>
</organism>
<dbReference type="RefSeq" id="XP_007879281.1">
    <property type="nucleotide sequence ID" value="XM_007881090.1"/>
</dbReference>
<feature type="compositionally biased region" description="Polar residues" evidence="1">
    <location>
        <begin position="716"/>
        <end position="727"/>
    </location>
</feature>
<feature type="compositionally biased region" description="Low complexity" evidence="1">
    <location>
        <begin position="751"/>
        <end position="772"/>
    </location>
</feature>
<sequence>MQRQDDPRRSDQAYDAYSQPVSSRHGAASSFRSSLSDALCMPPPGATPKATTSSQRTGHGTEAAGSSIGQTAQTPIGPSLRAYRHSHGRASDTGHTARSGVRHASSAGLESMYSLSLAGHEAFATSPDHGGPQPWTRQDQNHATAGQWLPHPHHTTRDSTMLLPFNIESATSLLAPPAGGVPPASIRPLADSGMPASWAEANKATEAELSSSIPKQGRHGHLTPGRPERPIMFEPAATLRSHPSYAEAQLQQQQAPPGPFGSFCHSTNLHLAGAFGEDTPATSTRFQHTPQQTRSASPSQWSPAYTSPTFSAVATERGSLGSAFAYQTPSMREQALPADNALDSVGSYRSSLHQASPTFHRSAASVTARPLEISPRSVVGPSAEGGREIGMQAVPLAPSFGSLGSAAMQSSQQEREGEMRFEAVPLMPLPPTTRRPVSASSLLAATARVSLQSPQVSISSLDAANMVPSSAGSTRSSYSWLGNLSSVELQPTPSDAAAVADPTTGGDSALARELGLGLDLMPEERDHEMIEHLAPEAPVQPMDDDDVAMHVDEMGRLTFGMTQRRGSTTSVSTGSLGFDSASSRPRHGLWHQSDASWITGDGSWLASTGPSSVDNSFQEDSIGSAAGKAIRNRLSLQQAPVSRSAARRSTSRPTSSSGVTAAVMLSRPPSSDARPSDTAQRPTTGDFSEFGQSVPIESMADERWRTWLRGRDASDRSASGTAQSPPNSAAVEPAPPSATPGRARLMVEPYSKASSRNARPSSATSTSSRSSTGGIGTVDLASTPSSAGPTRPRSTLMATGASVPSRSTSTSRSSFSSGADRVQERKASSVSALRRARGLSQSGLSSLSSSRIMELSRSSDSMEPRRANMAAMQRVTSLDTGKAGALGTSQRNWSRPMSHLQTEDSASASATPPVDVDEDPAPAASSTSPPKVGFNEVSVALDTLRIFLHQKSAVNRPSSRETSQTSDSTPSDHSSGGTIGVPQRTLRRAKGTLPPRGSVTISDDVEASLAKPGGSGVGESKAKAAKGVGHGRVQSMGALPLAGSSREQDRLAVLQDLSERIRRLKEASESGRHPPSARPNAVGQSTAHPAAAAASSSSSPAAHSPRRAQPSPADQSRRQMHEEFLAARARQR</sequence>
<dbReference type="OrthoDB" id="2556096at2759"/>
<feature type="compositionally biased region" description="Low complexity" evidence="1">
    <location>
        <begin position="1084"/>
        <end position="1113"/>
    </location>
</feature>
<evidence type="ECO:0000313" key="3">
    <source>
        <dbReference type="Proteomes" id="UP000053664"/>
    </source>
</evidence>
<feature type="compositionally biased region" description="Polar residues" evidence="1">
    <location>
        <begin position="280"/>
        <end position="304"/>
    </location>
</feature>
<feature type="compositionally biased region" description="Basic and acidic residues" evidence="1">
    <location>
        <begin position="1"/>
        <end position="12"/>
    </location>
</feature>
<feature type="region of interest" description="Disordered" evidence="1">
    <location>
        <begin position="564"/>
        <end position="588"/>
    </location>
</feature>
<proteinExistence type="predicted"/>
<protein>
    <submittedName>
        <fullName evidence="2">Uncharacterized protein</fullName>
    </submittedName>
</protein>
<evidence type="ECO:0000313" key="2">
    <source>
        <dbReference type="EMBL" id="EPQ28767.1"/>
    </source>
</evidence>
<feature type="compositionally biased region" description="Basic and acidic residues" evidence="1">
    <location>
        <begin position="1057"/>
        <end position="1072"/>
    </location>
</feature>
<feature type="compositionally biased region" description="Polar residues" evidence="1">
    <location>
        <begin position="780"/>
        <end position="797"/>
    </location>
</feature>
<feature type="compositionally biased region" description="Low complexity" evidence="1">
    <location>
        <begin position="566"/>
        <end position="577"/>
    </location>
</feature>
<dbReference type="Proteomes" id="UP000053664">
    <property type="component" value="Unassembled WGS sequence"/>
</dbReference>
<feature type="compositionally biased region" description="Low complexity" evidence="1">
    <location>
        <begin position="838"/>
        <end position="859"/>
    </location>
</feature>
<dbReference type="HOGENOM" id="CLU_278873_0_0_1"/>
<feature type="region of interest" description="Disordered" evidence="1">
    <location>
        <begin position="636"/>
        <end position="698"/>
    </location>
</feature>
<name>A0A061H784_9BASI</name>
<dbReference type="GeneID" id="19317679"/>
<feature type="compositionally biased region" description="Basic and acidic residues" evidence="1">
    <location>
        <begin position="1115"/>
        <end position="1125"/>
    </location>
</feature>
<feature type="compositionally biased region" description="Polar residues" evidence="1">
    <location>
        <begin position="887"/>
        <end position="909"/>
    </location>
</feature>
<feature type="region of interest" description="Disordered" evidence="1">
    <location>
        <begin position="197"/>
        <end position="229"/>
    </location>
</feature>
<feature type="compositionally biased region" description="Low complexity" evidence="1">
    <location>
        <begin position="805"/>
        <end position="817"/>
    </location>
</feature>
<dbReference type="AlphaFoldDB" id="A0A061H784"/>
<gene>
    <name evidence="2" type="ORF">PFL1_03570</name>
</gene>
<feature type="region of interest" description="Disordered" evidence="1">
    <location>
        <begin position="274"/>
        <end position="304"/>
    </location>
</feature>
<feature type="compositionally biased region" description="Low complexity" evidence="1">
    <location>
        <begin position="921"/>
        <end position="930"/>
    </location>
</feature>
<feature type="region of interest" description="Disordered" evidence="1">
    <location>
        <begin position="952"/>
        <end position="1132"/>
    </location>
</feature>
<feature type="region of interest" description="Disordered" evidence="1">
    <location>
        <begin position="1"/>
        <end position="105"/>
    </location>
</feature>